<reference evidence="3" key="1">
    <citation type="submission" date="2021-07" db="EMBL/GenBank/DDBJ databases">
        <title>Roseobacter insulae sp. nov., isolated from a tidal flat.</title>
        <authorList>
            <person name="Park S."/>
            <person name="Yoon J.-H."/>
        </authorList>
    </citation>
    <scope>NUCLEOTIDE SEQUENCE</scope>
    <source>
        <strain evidence="3">YSTF-M11</strain>
    </source>
</reference>
<comment type="caution">
    <text evidence="3">The sequence shown here is derived from an EMBL/GenBank/DDBJ whole genome shotgun (WGS) entry which is preliminary data.</text>
</comment>
<dbReference type="Proteomes" id="UP001138661">
    <property type="component" value="Unassembled WGS sequence"/>
</dbReference>
<dbReference type="Pfam" id="PF24729">
    <property type="entry name" value="Acb2_Tad1_hairpin"/>
    <property type="match status" value="1"/>
</dbReference>
<organism evidence="3 4">
    <name type="scientific">Roseobacter insulae</name>
    <dbReference type="NCBI Taxonomy" id="2859783"/>
    <lineage>
        <taxon>Bacteria</taxon>
        <taxon>Pseudomonadati</taxon>
        <taxon>Pseudomonadota</taxon>
        <taxon>Alphaproteobacteria</taxon>
        <taxon>Rhodobacterales</taxon>
        <taxon>Roseobacteraceae</taxon>
        <taxon>Roseobacter</taxon>
    </lineage>
</organism>
<keyword evidence="4" id="KW-1185">Reference proteome</keyword>
<evidence type="ECO:0000256" key="1">
    <source>
        <dbReference type="ARBA" id="ARBA00022741"/>
    </source>
</evidence>
<dbReference type="InterPro" id="IPR056098">
    <property type="entry name" value="Acb2/Tad1_hairpin"/>
</dbReference>
<keyword evidence="1" id="KW-0547">Nucleotide-binding</keyword>
<evidence type="ECO:0000313" key="4">
    <source>
        <dbReference type="Proteomes" id="UP001138661"/>
    </source>
</evidence>
<dbReference type="EMBL" id="JAHXDN010000003">
    <property type="protein sequence ID" value="MBW4708632.1"/>
    <property type="molecule type" value="Genomic_DNA"/>
</dbReference>
<evidence type="ECO:0000313" key="3">
    <source>
        <dbReference type="EMBL" id="MBW4708632.1"/>
    </source>
</evidence>
<protein>
    <recommendedName>
        <fullName evidence="2">Acb2/Tad1 hairpin domain-containing protein</fullName>
    </recommendedName>
</protein>
<gene>
    <name evidence="3" type="ORF">KX928_12640</name>
</gene>
<dbReference type="AlphaFoldDB" id="A0A9X1FWJ5"/>
<evidence type="ECO:0000259" key="2">
    <source>
        <dbReference type="Pfam" id="PF24729"/>
    </source>
</evidence>
<proteinExistence type="predicted"/>
<dbReference type="RefSeq" id="WP_219502894.1">
    <property type="nucleotide sequence ID" value="NZ_JAHXDN010000003.1"/>
</dbReference>
<name>A0A9X1FWJ5_9RHOB</name>
<dbReference type="GO" id="GO:0000166">
    <property type="term" value="F:nucleotide binding"/>
    <property type="evidence" value="ECO:0007669"/>
    <property type="project" value="UniProtKB-KW"/>
</dbReference>
<feature type="domain" description="Acb2/Tad1 hairpin" evidence="2">
    <location>
        <begin position="20"/>
        <end position="84"/>
    </location>
</feature>
<sequence>MADRIDSTSDARTHNNSTMRQYRKLTDLEKRQVDQIKAQGHSLLMTLHAVGGTDPTGERMASRDLSLAMTHIEDAVMRAVRHVTK</sequence>
<accession>A0A9X1FWJ5</accession>